<feature type="signal peptide" evidence="3">
    <location>
        <begin position="1"/>
        <end position="18"/>
    </location>
</feature>
<protein>
    <recommendedName>
        <fullName evidence="4">Yeast cell wall synthesis Kre9/Knh1-like N-terminal domain-containing protein</fullName>
    </recommendedName>
</protein>
<dbReference type="PANTHER" id="PTHR40633">
    <property type="entry name" value="MATRIX PROTEIN, PUTATIVE (AFU_ORTHOLOGUE AFUA_8G05410)-RELATED"/>
    <property type="match status" value="1"/>
</dbReference>
<comment type="caution">
    <text evidence="5">The sequence shown here is derived from an EMBL/GenBank/DDBJ whole genome shotgun (WGS) entry which is preliminary data.</text>
</comment>
<dbReference type="Proteomes" id="UP000639643">
    <property type="component" value="Unassembled WGS sequence"/>
</dbReference>
<dbReference type="AlphaFoldDB" id="A0A8H6KUI0"/>
<feature type="compositionally biased region" description="Gly residues" evidence="2">
    <location>
        <begin position="256"/>
        <end position="270"/>
    </location>
</feature>
<feature type="region of interest" description="Disordered" evidence="2">
    <location>
        <begin position="540"/>
        <end position="566"/>
    </location>
</feature>
<feature type="region of interest" description="Disordered" evidence="2">
    <location>
        <begin position="579"/>
        <end position="695"/>
    </location>
</feature>
<name>A0A8H6KUI0_9PEZI</name>
<feature type="compositionally biased region" description="Polar residues" evidence="2">
    <location>
        <begin position="683"/>
        <end position="695"/>
    </location>
</feature>
<evidence type="ECO:0000259" key="4">
    <source>
        <dbReference type="Pfam" id="PF10342"/>
    </source>
</evidence>
<feature type="compositionally biased region" description="Low complexity" evidence="2">
    <location>
        <begin position="169"/>
        <end position="193"/>
    </location>
</feature>
<sequence length="775" mass="76343">MRFTTSLALLLSVAFADAQFTKPLAGDTFPLGQQITIEWYTAGLKAPINLDLVPGDATDGSVVAETIGAQIENVGRLNWTPDASITAFGNFMMKITDSNQAVVFSQPFQISQLTQQPVVQTVVGDQVQVLAMPAAPPKTVYSGELPPEATPAGLVVVDTAPPAALRGNATAPETPVEATPAQPTAAETTTAAAGGAKGRKGKDEGEGSVETPAETTPAESGATDPEAAPLKTTPAGDTTSARGRGKGRGKGKGRGRGGNGKNNGGGGGAINGTEIATAAPTTSAAAGGDDTQATPSPIFSTIDPGSEPAVPSSAPQSVPTPPPVSNQTASAAPSPIYSTIDPGSKPASPPSALPPVNNQTASAAPSPIYSTIDPGSKPAAPSSAFPTLPPVSNQTAPAVESPTEAAETTELSRISIVPTATAPASIPLVLIPPKNTSAPIESATQPALIVPANTTTAAIPPVATTAPTLVVPANTTTVDVPPVASATQPAVLVPVNSSIPAELPVISATTTAVLVPANTTTPELPAIPVTEPAAVVPVPVPAAPTETPSNVPETVETPGVVPPAVSATELPTSALPTELLPLKPSQSDPPAATTEKTPSSAESQPLQSTQPAQATQPTQPTPSTGTDDKPQESNGDKTGETGSGNGSGNNSENGSGSGSNDGSRSGGDGASSGSDASAPVTPTPNGQATAVPQLNPAVPTTVNRLQPIISLPSSMATSMVLATGVAGAAAPTGGLAFATSPPSVLLPSAGSKTTQKGCLAALIGTAAALTVTYIL</sequence>
<dbReference type="EMBL" id="WIGM01000138">
    <property type="protein sequence ID" value="KAF6837820.1"/>
    <property type="molecule type" value="Genomic_DNA"/>
</dbReference>
<accession>A0A8H6KUI0</accession>
<evidence type="ECO:0000256" key="2">
    <source>
        <dbReference type="SAM" id="MobiDB-lite"/>
    </source>
</evidence>
<feature type="domain" description="Yeast cell wall synthesis Kre9/Knh1-like N-terminal" evidence="4">
    <location>
        <begin position="22"/>
        <end position="110"/>
    </location>
</feature>
<proteinExistence type="predicted"/>
<feature type="compositionally biased region" description="Basic residues" evidence="2">
    <location>
        <begin position="243"/>
        <end position="255"/>
    </location>
</feature>
<feature type="compositionally biased region" description="Low complexity" evidence="2">
    <location>
        <begin position="603"/>
        <end position="624"/>
    </location>
</feature>
<feature type="compositionally biased region" description="Polar residues" evidence="2">
    <location>
        <begin position="584"/>
        <end position="602"/>
    </location>
</feature>
<dbReference type="OrthoDB" id="3542162at2759"/>
<organism evidence="5 6">
    <name type="scientific">Colletotrichum musicola</name>
    <dbReference type="NCBI Taxonomy" id="2175873"/>
    <lineage>
        <taxon>Eukaryota</taxon>
        <taxon>Fungi</taxon>
        <taxon>Dikarya</taxon>
        <taxon>Ascomycota</taxon>
        <taxon>Pezizomycotina</taxon>
        <taxon>Sordariomycetes</taxon>
        <taxon>Hypocreomycetidae</taxon>
        <taxon>Glomerellales</taxon>
        <taxon>Glomerellaceae</taxon>
        <taxon>Colletotrichum</taxon>
        <taxon>Colletotrichum orchidearum species complex</taxon>
    </lineage>
</organism>
<feature type="compositionally biased region" description="Low complexity" evidence="2">
    <location>
        <begin position="540"/>
        <end position="563"/>
    </location>
</feature>
<evidence type="ECO:0000256" key="1">
    <source>
        <dbReference type="ARBA" id="ARBA00022729"/>
    </source>
</evidence>
<reference evidence="5" key="1">
    <citation type="journal article" date="2020" name="Phytopathology">
        <title>Genome Sequence Resources of Colletotrichum truncatum, C. plurivorum, C. musicola, and C. sojae: Four Species Pathogenic to Soybean (Glycine max).</title>
        <authorList>
            <person name="Rogerio F."/>
            <person name="Boufleur T.R."/>
            <person name="Ciampi-Guillardi M."/>
            <person name="Sukno S.A."/>
            <person name="Thon M.R."/>
            <person name="Massola Junior N.S."/>
            <person name="Baroncelli R."/>
        </authorList>
    </citation>
    <scope>NUCLEOTIDE SEQUENCE</scope>
    <source>
        <strain evidence="5">LFN0074</strain>
    </source>
</reference>
<feature type="compositionally biased region" description="Low complexity" evidence="2">
    <location>
        <begin position="276"/>
        <end position="295"/>
    </location>
</feature>
<evidence type="ECO:0000313" key="6">
    <source>
        <dbReference type="Proteomes" id="UP000639643"/>
    </source>
</evidence>
<evidence type="ECO:0000313" key="5">
    <source>
        <dbReference type="EMBL" id="KAF6837820.1"/>
    </source>
</evidence>
<feature type="compositionally biased region" description="Gly residues" evidence="2">
    <location>
        <begin position="655"/>
        <end position="670"/>
    </location>
</feature>
<feature type="region of interest" description="Disordered" evidence="2">
    <location>
        <begin position="165"/>
        <end position="412"/>
    </location>
</feature>
<dbReference type="InterPro" id="IPR018466">
    <property type="entry name" value="Kre9/Knh1-like_N"/>
</dbReference>
<keyword evidence="6" id="KW-1185">Reference proteome</keyword>
<feature type="compositionally biased region" description="Low complexity" evidence="2">
    <location>
        <begin position="306"/>
        <end position="317"/>
    </location>
</feature>
<dbReference type="InterPro" id="IPR052982">
    <property type="entry name" value="SRP1/TIP1-like"/>
</dbReference>
<dbReference type="PANTHER" id="PTHR40633:SF6">
    <property type="entry name" value="MATRIX PROTEIN, PUTATIVE (AFU_ORTHOLOGUE AFUA_8G05410)-RELATED"/>
    <property type="match status" value="1"/>
</dbReference>
<gene>
    <name evidence="5" type="ORF">CMUS01_04900</name>
</gene>
<feature type="chain" id="PRO_5034318820" description="Yeast cell wall synthesis Kre9/Knh1-like N-terminal domain-containing protein" evidence="3">
    <location>
        <begin position="19"/>
        <end position="775"/>
    </location>
</feature>
<keyword evidence="1 3" id="KW-0732">Signal</keyword>
<feature type="compositionally biased region" description="Basic and acidic residues" evidence="2">
    <location>
        <begin position="626"/>
        <end position="639"/>
    </location>
</feature>
<dbReference type="Pfam" id="PF10342">
    <property type="entry name" value="Kre9_KNH"/>
    <property type="match status" value="1"/>
</dbReference>
<evidence type="ECO:0000256" key="3">
    <source>
        <dbReference type="SAM" id="SignalP"/>
    </source>
</evidence>